<dbReference type="GO" id="GO:0045892">
    <property type="term" value="P:negative regulation of DNA-templated transcription"/>
    <property type="evidence" value="ECO:0007669"/>
    <property type="project" value="InterPro"/>
</dbReference>
<evidence type="ECO:0000256" key="2">
    <source>
        <dbReference type="ARBA" id="ARBA00023015"/>
    </source>
</evidence>
<keyword evidence="3" id="KW-0238">DNA-binding</keyword>
<evidence type="ECO:0000256" key="1">
    <source>
        <dbReference type="ARBA" id="ARBA00011046"/>
    </source>
</evidence>
<dbReference type="InterPro" id="IPR005650">
    <property type="entry name" value="BlaI_family"/>
</dbReference>
<name>A0A0F9H350_9ZZZZ</name>
<dbReference type="Pfam" id="PF03965">
    <property type="entry name" value="Penicillinase_R"/>
    <property type="match status" value="1"/>
</dbReference>
<keyword evidence="4" id="KW-0804">Transcription</keyword>
<evidence type="ECO:0000313" key="5">
    <source>
        <dbReference type="EMBL" id="KKM05445.1"/>
    </source>
</evidence>
<dbReference type="EMBL" id="LAZR01016221">
    <property type="protein sequence ID" value="KKM05445.1"/>
    <property type="molecule type" value="Genomic_DNA"/>
</dbReference>
<dbReference type="GO" id="GO:0003677">
    <property type="term" value="F:DNA binding"/>
    <property type="evidence" value="ECO:0007669"/>
    <property type="project" value="UniProtKB-KW"/>
</dbReference>
<dbReference type="InterPro" id="IPR036390">
    <property type="entry name" value="WH_DNA-bd_sf"/>
</dbReference>
<dbReference type="AlphaFoldDB" id="A0A0F9H350"/>
<feature type="non-terminal residue" evidence="5">
    <location>
        <position position="41"/>
    </location>
</feature>
<reference evidence="5" key="1">
    <citation type="journal article" date="2015" name="Nature">
        <title>Complex archaea that bridge the gap between prokaryotes and eukaryotes.</title>
        <authorList>
            <person name="Spang A."/>
            <person name="Saw J.H."/>
            <person name="Jorgensen S.L."/>
            <person name="Zaremba-Niedzwiedzka K."/>
            <person name="Martijn J."/>
            <person name="Lind A.E."/>
            <person name="van Eijk R."/>
            <person name="Schleper C."/>
            <person name="Guy L."/>
            <person name="Ettema T.J."/>
        </authorList>
    </citation>
    <scope>NUCLEOTIDE SEQUENCE</scope>
</reference>
<dbReference type="Gene3D" id="1.10.10.10">
    <property type="entry name" value="Winged helix-like DNA-binding domain superfamily/Winged helix DNA-binding domain"/>
    <property type="match status" value="1"/>
</dbReference>
<evidence type="ECO:0000256" key="4">
    <source>
        <dbReference type="ARBA" id="ARBA00023163"/>
    </source>
</evidence>
<organism evidence="5">
    <name type="scientific">marine sediment metagenome</name>
    <dbReference type="NCBI Taxonomy" id="412755"/>
    <lineage>
        <taxon>unclassified sequences</taxon>
        <taxon>metagenomes</taxon>
        <taxon>ecological metagenomes</taxon>
    </lineage>
</organism>
<protein>
    <submittedName>
        <fullName evidence="5">Uncharacterized protein</fullName>
    </submittedName>
</protein>
<dbReference type="SUPFAM" id="SSF46785">
    <property type="entry name" value="Winged helix' DNA-binding domain"/>
    <property type="match status" value="1"/>
</dbReference>
<accession>A0A0F9H350</accession>
<proteinExistence type="inferred from homology"/>
<dbReference type="InterPro" id="IPR036388">
    <property type="entry name" value="WH-like_DNA-bd_sf"/>
</dbReference>
<keyword evidence="2" id="KW-0805">Transcription regulation</keyword>
<gene>
    <name evidence="5" type="ORF">LCGC14_1754020</name>
</gene>
<sequence>MARRPSKHPTELELEILKVIWRHGPCRVREVRERLCSRRKL</sequence>
<comment type="caution">
    <text evidence="5">The sequence shown here is derived from an EMBL/GenBank/DDBJ whole genome shotgun (WGS) entry which is preliminary data.</text>
</comment>
<comment type="similarity">
    <text evidence="1">Belongs to the BlaI transcriptional regulatory family.</text>
</comment>
<evidence type="ECO:0000256" key="3">
    <source>
        <dbReference type="ARBA" id="ARBA00023125"/>
    </source>
</evidence>